<dbReference type="CDD" id="cd00144">
    <property type="entry name" value="MPP_PPP_family"/>
    <property type="match status" value="1"/>
</dbReference>
<dbReference type="Proteomes" id="UP000582659">
    <property type="component" value="Unassembled WGS sequence"/>
</dbReference>
<feature type="domain" description="Serine/threonine specific protein phosphatases" evidence="1">
    <location>
        <begin position="46"/>
        <end position="323"/>
    </location>
</feature>
<evidence type="ECO:0000313" key="4">
    <source>
        <dbReference type="Proteomes" id="UP000095284"/>
    </source>
</evidence>
<dbReference type="PANTHER" id="PTHR11668:SF4">
    <property type="entry name" value="SERINE_THREONINE SPECIFIC PROTEIN PHOSPHATASES DOMAIN-CONTAINING PROTEIN"/>
    <property type="match status" value="1"/>
</dbReference>
<dbReference type="Proteomes" id="UP000095284">
    <property type="component" value="Unplaced"/>
</dbReference>
<accession>A0A1I7RRV6</accession>
<dbReference type="InterPro" id="IPR029052">
    <property type="entry name" value="Metallo-depent_PP-like"/>
</dbReference>
<reference evidence="3" key="2">
    <citation type="submission" date="2020-08" db="EMBL/GenBank/DDBJ databases">
        <authorList>
            <person name="Kikuchi T."/>
        </authorList>
    </citation>
    <scope>NUCLEOTIDE SEQUENCE</scope>
    <source>
        <strain evidence="2">Ka4C1</strain>
    </source>
</reference>
<dbReference type="SUPFAM" id="SSF56300">
    <property type="entry name" value="Metallo-dependent phosphatases"/>
    <property type="match status" value="1"/>
</dbReference>
<reference evidence="6" key="1">
    <citation type="submission" date="2016-11" db="UniProtKB">
        <authorList>
            <consortium name="WormBaseParasite"/>
        </authorList>
    </citation>
    <scope>IDENTIFICATION</scope>
</reference>
<dbReference type="Proteomes" id="UP000659654">
    <property type="component" value="Unassembled WGS sequence"/>
</dbReference>
<dbReference type="GO" id="GO:0005634">
    <property type="term" value="C:nucleus"/>
    <property type="evidence" value="ECO:0007669"/>
    <property type="project" value="TreeGrafter"/>
</dbReference>
<dbReference type="eggNOG" id="KOG0374">
    <property type="taxonomic scope" value="Eukaryota"/>
</dbReference>
<organism evidence="4 6">
    <name type="scientific">Bursaphelenchus xylophilus</name>
    <name type="common">Pinewood nematode worm</name>
    <name type="synonym">Aphelenchoides xylophilus</name>
    <dbReference type="NCBI Taxonomy" id="6326"/>
    <lineage>
        <taxon>Eukaryota</taxon>
        <taxon>Metazoa</taxon>
        <taxon>Ecdysozoa</taxon>
        <taxon>Nematoda</taxon>
        <taxon>Chromadorea</taxon>
        <taxon>Rhabditida</taxon>
        <taxon>Tylenchina</taxon>
        <taxon>Tylenchomorpha</taxon>
        <taxon>Aphelenchoidea</taxon>
        <taxon>Aphelenchoididae</taxon>
        <taxon>Bursaphelenchus</taxon>
    </lineage>
</organism>
<dbReference type="OrthoDB" id="5779555at2759"/>
<proteinExistence type="predicted"/>
<dbReference type="GO" id="GO:0005737">
    <property type="term" value="C:cytoplasm"/>
    <property type="evidence" value="ECO:0007669"/>
    <property type="project" value="TreeGrafter"/>
</dbReference>
<dbReference type="InterPro" id="IPR050341">
    <property type="entry name" value="PP1_catalytic_subunit"/>
</dbReference>
<dbReference type="SMR" id="A0A1I7RRV6"/>
<evidence type="ECO:0000313" key="6">
    <source>
        <dbReference type="WBParaSite" id="BXY_0345400.1"/>
    </source>
</evidence>
<evidence type="ECO:0000259" key="1">
    <source>
        <dbReference type="SMART" id="SM00156"/>
    </source>
</evidence>
<dbReference type="GO" id="GO:0004722">
    <property type="term" value="F:protein serine/threonine phosphatase activity"/>
    <property type="evidence" value="ECO:0007669"/>
    <property type="project" value="TreeGrafter"/>
</dbReference>
<dbReference type="AlphaFoldDB" id="A0A1I7RRV6"/>
<dbReference type="PRINTS" id="PR00114">
    <property type="entry name" value="STPHPHTASE"/>
</dbReference>
<dbReference type="SMART" id="SM00156">
    <property type="entry name" value="PP2Ac"/>
    <property type="match status" value="1"/>
</dbReference>
<dbReference type="WBParaSite" id="BXY_0345400.1">
    <property type="protein sequence ID" value="BXY_0345400.1"/>
    <property type="gene ID" value="BXY_0345400"/>
</dbReference>
<name>A0A1I7RRV6_BURXY</name>
<dbReference type="Pfam" id="PF00149">
    <property type="entry name" value="Metallophos"/>
    <property type="match status" value="1"/>
</dbReference>
<sequence length="341" mass="38118">MGSQNPNEIQMNGVDERREDEVDQLIRNIWSFITKFVANETEPMTYPASTLLKILIRAEEILTAEPSVLELTGSVIIFGDIQGHADSLLSLASLVETPPQNVFLFLGNYIGQGHAPHECLFLLLALKIKYPNHVYLLKGGWEDPEALKAHEFVEGLYLRGLLKTSMTWQRVCAVINQLPIAAVLSNKYFCVHGGIGPQLLKHGLKRLKKHGKPAKCSLDLALEQECVWGAFRENAAVYKSHDGCPTFGESEVERFVKNNNLKMIIRSRQVVFDGVLQHPQRMLTVWSAAVFLDNFRNMGAILCLDSVNDKAIISRIKVMEDEPKSLDENKPTPGKNAISLG</sequence>
<dbReference type="PANTHER" id="PTHR11668">
    <property type="entry name" value="SERINE/THREONINE PROTEIN PHOSPHATASE"/>
    <property type="match status" value="1"/>
</dbReference>
<protein>
    <submittedName>
        <fullName evidence="2">(pine wood nematode) hypothetical protein</fullName>
    </submittedName>
    <submittedName>
        <fullName evidence="6">SER_THR_PHOSPHATASE domain-containing protein</fullName>
    </submittedName>
</protein>
<evidence type="ECO:0000313" key="5">
    <source>
        <dbReference type="Proteomes" id="UP000659654"/>
    </source>
</evidence>
<evidence type="ECO:0000313" key="2">
    <source>
        <dbReference type="EMBL" id="CAD5231894.1"/>
    </source>
</evidence>
<keyword evidence="5" id="KW-1185">Reference proteome</keyword>
<gene>
    <name evidence="2" type="ORF">BXYJ_LOCUS11985</name>
</gene>
<dbReference type="InterPro" id="IPR006186">
    <property type="entry name" value="Ser/Thr-sp_prot-phosphatase"/>
</dbReference>
<dbReference type="Gene3D" id="3.60.21.10">
    <property type="match status" value="1"/>
</dbReference>
<dbReference type="InterPro" id="IPR004843">
    <property type="entry name" value="Calcineurin-like_PHP"/>
</dbReference>
<evidence type="ECO:0000313" key="3">
    <source>
        <dbReference type="EMBL" id="CAG9123448.1"/>
    </source>
</evidence>
<dbReference type="EMBL" id="CAJFCV020000005">
    <property type="protein sequence ID" value="CAG9123448.1"/>
    <property type="molecule type" value="Genomic_DNA"/>
</dbReference>
<dbReference type="EMBL" id="CAJFDI010000005">
    <property type="protein sequence ID" value="CAD5231894.1"/>
    <property type="molecule type" value="Genomic_DNA"/>
</dbReference>